<accession>A0ACC0BLK6</accession>
<keyword evidence="2" id="KW-1185">Reference proteome</keyword>
<proteinExistence type="predicted"/>
<dbReference type="Proteomes" id="UP001060085">
    <property type="component" value="Linkage Group LG03"/>
</dbReference>
<name>A0ACC0BLK6_CATRO</name>
<comment type="caution">
    <text evidence="1">The sequence shown here is derived from an EMBL/GenBank/DDBJ whole genome shotgun (WGS) entry which is preliminary data.</text>
</comment>
<protein>
    <submittedName>
        <fullName evidence="1">Uncharacterized protein</fullName>
    </submittedName>
</protein>
<dbReference type="EMBL" id="CM044703">
    <property type="protein sequence ID" value="KAI5673468.1"/>
    <property type="molecule type" value="Genomic_DNA"/>
</dbReference>
<evidence type="ECO:0000313" key="1">
    <source>
        <dbReference type="EMBL" id="KAI5673468.1"/>
    </source>
</evidence>
<evidence type="ECO:0000313" key="2">
    <source>
        <dbReference type="Proteomes" id="UP001060085"/>
    </source>
</evidence>
<gene>
    <name evidence="1" type="ORF">M9H77_13832</name>
</gene>
<sequence length="318" mass="35907">MAGQAAFLFVKTWKKPHFDRRYSSRLCRYVRKLQRNALLTQDKQGVAPGLGSHFLGTYNLVPRGTQIPYSAAVDLVAGSLTVENYCRLTDMEGNMMDEFSMEGNMMDEFSIKKDDEESLENTVDDGNSHKDGTVGHASLDAEEDALSMVARSLTFSSPLKGTFSLLLITLGLFVLSFTSWTKFYALEDHSKSFGIRDTFKVTIPKDEIRDIRRDVTNFSNQQREVSPHGSLNATTPRSNGPFNYSRTTEFHQPPYFDEELQTSPYGGRRGGFGGRGMPRHFEEVPRPQARHGEPLYDDQEHVPFVANRGRDQGDQILD</sequence>
<reference evidence="2" key="1">
    <citation type="journal article" date="2023" name="Nat. Plants">
        <title>Single-cell RNA sequencing provides a high-resolution roadmap for understanding the multicellular compartmentation of specialized metabolism.</title>
        <authorList>
            <person name="Sun S."/>
            <person name="Shen X."/>
            <person name="Li Y."/>
            <person name="Li Y."/>
            <person name="Wang S."/>
            <person name="Li R."/>
            <person name="Zhang H."/>
            <person name="Shen G."/>
            <person name="Guo B."/>
            <person name="Wei J."/>
            <person name="Xu J."/>
            <person name="St-Pierre B."/>
            <person name="Chen S."/>
            <person name="Sun C."/>
        </authorList>
    </citation>
    <scope>NUCLEOTIDE SEQUENCE [LARGE SCALE GENOMIC DNA]</scope>
</reference>
<organism evidence="1 2">
    <name type="scientific">Catharanthus roseus</name>
    <name type="common">Madagascar periwinkle</name>
    <name type="synonym">Vinca rosea</name>
    <dbReference type="NCBI Taxonomy" id="4058"/>
    <lineage>
        <taxon>Eukaryota</taxon>
        <taxon>Viridiplantae</taxon>
        <taxon>Streptophyta</taxon>
        <taxon>Embryophyta</taxon>
        <taxon>Tracheophyta</taxon>
        <taxon>Spermatophyta</taxon>
        <taxon>Magnoliopsida</taxon>
        <taxon>eudicotyledons</taxon>
        <taxon>Gunneridae</taxon>
        <taxon>Pentapetalae</taxon>
        <taxon>asterids</taxon>
        <taxon>lamiids</taxon>
        <taxon>Gentianales</taxon>
        <taxon>Apocynaceae</taxon>
        <taxon>Rauvolfioideae</taxon>
        <taxon>Vinceae</taxon>
        <taxon>Catharanthinae</taxon>
        <taxon>Catharanthus</taxon>
    </lineage>
</organism>